<comment type="caution">
    <text evidence="6">The sequence shown here is derived from an EMBL/GenBank/DDBJ whole genome shotgun (WGS) entry which is preliminary data.</text>
</comment>
<evidence type="ECO:0000256" key="4">
    <source>
        <dbReference type="ARBA" id="ARBA00038479"/>
    </source>
</evidence>
<keyword evidence="3" id="KW-0496">Mitochondrion</keyword>
<proteinExistence type="inferred from homology"/>
<evidence type="ECO:0000313" key="6">
    <source>
        <dbReference type="EMBL" id="KAJ8412854.1"/>
    </source>
</evidence>
<dbReference type="AlphaFoldDB" id="A0AAD7T1T5"/>
<dbReference type="Proteomes" id="UP001221898">
    <property type="component" value="Unassembled WGS sequence"/>
</dbReference>
<dbReference type="PANTHER" id="PTHR33505:SF4">
    <property type="entry name" value="PROTEIN PREY, MITOCHONDRIAL"/>
    <property type="match status" value="1"/>
</dbReference>
<evidence type="ECO:0000313" key="7">
    <source>
        <dbReference type="Proteomes" id="UP001221898"/>
    </source>
</evidence>
<keyword evidence="2" id="KW-0809">Transit peptide</keyword>
<dbReference type="EMBL" id="JAINUG010000017">
    <property type="protein sequence ID" value="KAJ8412854.1"/>
    <property type="molecule type" value="Genomic_DNA"/>
</dbReference>
<organism evidence="6 7">
    <name type="scientific">Aldrovandia affinis</name>
    <dbReference type="NCBI Taxonomy" id="143900"/>
    <lineage>
        <taxon>Eukaryota</taxon>
        <taxon>Metazoa</taxon>
        <taxon>Chordata</taxon>
        <taxon>Craniata</taxon>
        <taxon>Vertebrata</taxon>
        <taxon>Euteleostomi</taxon>
        <taxon>Actinopterygii</taxon>
        <taxon>Neopterygii</taxon>
        <taxon>Teleostei</taxon>
        <taxon>Notacanthiformes</taxon>
        <taxon>Halosauridae</taxon>
        <taxon>Aldrovandia</taxon>
    </lineage>
</organism>
<protein>
    <recommendedName>
        <fullName evidence="5">Protein preY, mitochondrial</fullName>
    </recommendedName>
</protein>
<dbReference type="Pfam" id="PF03966">
    <property type="entry name" value="Trm112p"/>
    <property type="match status" value="1"/>
</dbReference>
<evidence type="ECO:0000256" key="2">
    <source>
        <dbReference type="ARBA" id="ARBA00022946"/>
    </source>
</evidence>
<evidence type="ECO:0000256" key="5">
    <source>
        <dbReference type="ARBA" id="ARBA00040939"/>
    </source>
</evidence>
<comment type="similarity">
    <text evidence="4">Belongs to the PREY family.</text>
</comment>
<sequence>MPAEGWLQTVTDNVKDNAENKDQFDTSILEFLVCPLSKKPLRYEEKTNELINDELGIAYPVIGGIPNMVPQDARMIQKDSEEKEPMPQ</sequence>
<comment type="subcellular location">
    <subcellularLocation>
        <location evidence="1">Mitochondrion</location>
    </subcellularLocation>
</comment>
<evidence type="ECO:0000256" key="3">
    <source>
        <dbReference type="ARBA" id="ARBA00023128"/>
    </source>
</evidence>
<evidence type="ECO:0000256" key="1">
    <source>
        <dbReference type="ARBA" id="ARBA00004173"/>
    </source>
</evidence>
<name>A0AAD7T1T5_9TELE</name>
<dbReference type="GO" id="GO:0005739">
    <property type="term" value="C:mitochondrion"/>
    <property type="evidence" value="ECO:0007669"/>
    <property type="project" value="UniProtKB-SubCell"/>
</dbReference>
<dbReference type="SUPFAM" id="SSF158997">
    <property type="entry name" value="Trm112p-like"/>
    <property type="match status" value="1"/>
</dbReference>
<dbReference type="Gene3D" id="2.20.25.10">
    <property type="match status" value="1"/>
</dbReference>
<accession>A0AAD7T1T5</accession>
<gene>
    <name evidence="6" type="ORF">AAFF_G00104360</name>
</gene>
<keyword evidence="7" id="KW-1185">Reference proteome</keyword>
<dbReference type="InterPro" id="IPR005651">
    <property type="entry name" value="Trm112-like"/>
</dbReference>
<reference evidence="6" key="1">
    <citation type="journal article" date="2023" name="Science">
        <title>Genome structures resolve the early diversification of teleost fishes.</title>
        <authorList>
            <person name="Parey E."/>
            <person name="Louis A."/>
            <person name="Montfort J."/>
            <person name="Bouchez O."/>
            <person name="Roques C."/>
            <person name="Iampietro C."/>
            <person name="Lluch J."/>
            <person name="Castinel A."/>
            <person name="Donnadieu C."/>
            <person name="Desvignes T."/>
            <person name="Floi Bucao C."/>
            <person name="Jouanno E."/>
            <person name="Wen M."/>
            <person name="Mejri S."/>
            <person name="Dirks R."/>
            <person name="Jansen H."/>
            <person name="Henkel C."/>
            <person name="Chen W.J."/>
            <person name="Zahm M."/>
            <person name="Cabau C."/>
            <person name="Klopp C."/>
            <person name="Thompson A.W."/>
            <person name="Robinson-Rechavi M."/>
            <person name="Braasch I."/>
            <person name="Lecointre G."/>
            <person name="Bobe J."/>
            <person name="Postlethwait J.H."/>
            <person name="Berthelot C."/>
            <person name="Roest Crollius H."/>
            <person name="Guiguen Y."/>
        </authorList>
    </citation>
    <scope>NUCLEOTIDE SEQUENCE</scope>
    <source>
        <strain evidence="6">NC1722</strain>
    </source>
</reference>
<dbReference type="PANTHER" id="PTHR33505">
    <property type="entry name" value="ZGC:162634"/>
    <property type="match status" value="1"/>
</dbReference>
<dbReference type="FunFam" id="2.20.25.10:FF:000017">
    <property type="entry name" value="protein preY, mitochondrial"/>
    <property type="match status" value="1"/>
</dbReference>